<accession>A0A1B6EYW4</accession>
<dbReference type="SMART" id="SM00248">
    <property type="entry name" value="ANK"/>
    <property type="match status" value="13"/>
</dbReference>
<dbReference type="Pfam" id="PF12796">
    <property type="entry name" value="Ank_2"/>
    <property type="match status" value="3"/>
</dbReference>
<feature type="repeat" description="ANK" evidence="3">
    <location>
        <begin position="79"/>
        <end position="111"/>
    </location>
</feature>
<reference evidence="5" key="1">
    <citation type="submission" date="2015-11" db="EMBL/GenBank/DDBJ databases">
        <title>De novo transcriptome assembly of four potential Pierce s Disease insect vectors from Arizona vineyards.</title>
        <authorList>
            <person name="Tassone E.E."/>
        </authorList>
    </citation>
    <scope>NUCLEOTIDE SEQUENCE</scope>
</reference>
<keyword evidence="2 3" id="KW-0040">ANK repeat</keyword>
<feature type="transmembrane region" description="Helical" evidence="4">
    <location>
        <begin position="717"/>
        <end position="739"/>
    </location>
</feature>
<dbReference type="PROSITE" id="PS50088">
    <property type="entry name" value="ANK_REPEAT"/>
    <property type="match status" value="3"/>
</dbReference>
<feature type="repeat" description="ANK" evidence="3">
    <location>
        <begin position="113"/>
        <end position="145"/>
    </location>
</feature>
<keyword evidence="4" id="KW-0472">Membrane</keyword>
<evidence type="ECO:0000256" key="3">
    <source>
        <dbReference type="PROSITE-ProRule" id="PRU00023"/>
    </source>
</evidence>
<dbReference type="InterPro" id="IPR036770">
    <property type="entry name" value="Ankyrin_rpt-contain_sf"/>
</dbReference>
<dbReference type="PANTHER" id="PTHR24198">
    <property type="entry name" value="ANKYRIN REPEAT AND PROTEIN KINASE DOMAIN-CONTAINING PROTEIN"/>
    <property type="match status" value="1"/>
</dbReference>
<sequence length="1016" mass="115473">MAVQIKPILHKQFHSVVSAIQSEDTKTLALLLKCEDLHLVDFQNHTVLHIAARCEDPQILQMLLEDRRVMKLLNQQMYNGDTPLLTAARVGNVAAVRILMDHGADVEARRLDSGNNALHFAARNADCDLMNILLSRNTTAKFINTTNVYGDTALEIAMKEKSPTVQLLLQAGADYSGPNTFTGRNLLHTSVAYDQCPFVKELVASENAHKFIDAADNRGDTPLLLAVRLECLECVKTLINFLKPGNEVNRRTGESILHIAVQTNQNKLVKYILMFSQEALIDFQDFEGRTPLLLAIEEEKHNCVDILLRTRNVFAKGGKFKDTPLHTALRVNDNLTLSLLLKSNNQAITWCFSQKNKQGQTPFWVAIEGGHASFIIESRKGGWVNVDELNEFGDSPTFVAAACGHLKVLKALLLSERYYSFCKDHQMDKDLKETELLKSAEICCDIYNSDIFILTNKINKLKFHTWMPKSFLSVNKSTGRNIFHACAIGGNIDCLEFIHTFCSVFAPNQKLFDATDNQGNTPLMLATKNDYGGPSCVYYFLTNGGNISSHNESGETVLKSLLVYTYDSTSLLRSVLDNAITYDITAKGLQEESESLRVDYTLFQPPNQAITKTIKLLFESITGSQRKKLLQHALIGSYVHIINTMITYPLLIRIIVSFLSSFFLAIYLIFYSSVQNEEEDSYYQFLIFHIIRYTLFVINLFGIFLTVPLLFHDHLCVFGILTNILMLLPCVSVMILLILPYNSPLSFDFSAVTVLVSSLSLMMYSTAIFEDISNQISTISHVLYRMMCYFRIVFSILIPFSLVFYCIFNDKTFFFTTPIKSLIYTTFVLIHGDTSESFEYFEQKHFISYKITNESNTTSVRRSRVKSDIDLYLESMFLFIFIISCVLGLMNMMVGLAVRDSKKLSADGEVFRRYLQIYWLNSLEEFQKSFIHRVFRATPLIYLLGVSRKSFDHVKPSVDQMFQKGSFAFPVKSVIEMKKSGRKSKEQPSHNIALQNVRRSVLGTRETLRVRHKLTN</sequence>
<name>A0A1B6EYW4_9HEMI</name>
<dbReference type="PROSITE" id="PS50297">
    <property type="entry name" value="ANK_REP_REGION"/>
    <property type="match status" value="1"/>
</dbReference>
<feature type="transmembrane region" description="Helical" evidence="4">
    <location>
        <begin position="690"/>
        <end position="711"/>
    </location>
</feature>
<feature type="repeat" description="ANK" evidence="3">
    <location>
        <begin position="518"/>
        <end position="552"/>
    </location>
</feature>
<keyword evidence="4" id="KW-0812">Transmembrane</keyword>
<dbReference type="AlphaFoldDB" id="A0A1B6EYW4"/>
<feature type="transmembrane region" description="Helical" evidence="4">
    <location>
        <begin position="871"/>
        <end position="894"/>
    </location>
</feature>
<feature type="transmembrane region" description="Helical" evidence="4">
    <location>
        <begin position="789"/>
        <end position="808"/>
    </location>
</feature>
<evidence type="ECO:0000256" key="2">
    <source>
        <dbReference type="ARBA" id="ARBA00023043"/>
    </source>
</evidence>
<organism evidence="5">
    <name type="scientific">Cuerna arida</name>
    <dbReference type="NCBI Taxonomy" id="1464854"/>
    <lineage>
        <taxon>Eukaryota</taxon>
        <taxon>Metazoa</taxon>
        <taxon>Ecdysozoa</taxon>
        <taxon>Arthropoda</taxon>
        <taxon>Hexapoda</taxon>
        <taxon>Insecta</taxon>
        <taxon>Pterygota</taxon>
        <taxon>Neoptera</taxon>
        <taxon>Paraneoptera</taxon>
        <taxon>Hemiptera</taxon>
        <taxon>Auchenorrhyncha</taxon>
        <taxon>Membracoidea</taxon>
        <taxon>Cicadellidae</taxon>
        <taxon>Cicadellinae</taxon>
        <taxon>Proconiini</taxon>
        <taxon>Cuerna</taxon>
    </lineage>
</organism>
<keyword evidence="1" id="KW-0677">Repeat</keyword>
<dbReference type="InterPro" id="IPR002110">
    <property type="entry name" value="Ankyrin_rpt"/>
</dbReference>
<evidence type="ECO:0008006" key="6">
    <source>
        <dbReference type="Google" id="ProtNLM"/>
    </source>
</evidence>
<feature type="transmembrane region" description="Helical" evidence="4">
    <location>
        <begin position="751"/>
        <end position="769"/>
    </location>
</feature>
<evidence type="ECO:0000256" key="1">
    <source>
        <dbReference type="ARBA" id="ARBA00022737"/>
    </source>
</evidence>
<dbReference type="SUPFAM" id="SSF48403">
    <property type="entry name" value="Ankyrin repeat"/>
    <property type="match status" value="2"/>
</dbReference>
<gene>
    <name evidence="5" type="ORF">g.8963</name>
</gene>
<proteinExistence type="predicted"/>
<evidence type="ECO:0000313" key="5">
    <source>
        <dbReference type="EMBL" id="JAS43090.1"/>
    </source>
</evidence>
<keyword evidence="4" id="KW-1133">Transmembrane helix</keyword>
<dbReference type="EMBL" id="GECZ01026679">
    <property type="protein sequence ID" value="JAS43090.1"/>
    <property type="molecule type" value="Transcribed_RNA"/>
</dbReference>
<dbReference type="PANTHER" id="PTHR24198:SF165">
    <property type="entry name" value="ANKYRIN REPEAT-CONTAINING PROTEIN-RELATED"/>
    <property type="match status" value="1"/>
</dbReference>
<protein>
    <recommendedName>
        <fullName evidence="6">Ion transport domain-containing protein</fullName>
    </recommendedName>
</protein>
<evidence type="ECO:0000256" key="4">
    <source>
        <dbReference type="SAM" id="Phobius"/>
    </source>
</evidence>
<dbReference type="Gene3D" id="1.25.40.20">
    <property type="entry name" value="Ankyrin repeat-containing domain"/>
    <property type="match status" value="4"/>
</dbReference>
<feature type="transmembrane region" description="Helical" evidence="4">
    <location>
        <begin position="650"/>
        <end position="670"/>
    </location>
</feature>